<dbReference type="AlphaFoldDB" id="A0A0S4IW00"/>
<dbReference type="VEuPathDB" id="TriTrypDB:BSAL_70620"/>
<accession>A0A0S4IW00</accession>
<evidence type="ECO:0000313" key="1">
    <source>
        <dbReference type="EMBL" id="CUG04635.1"/>
    </source>
</evidence>
<evidence type="ECO:0000313" key="2">
    <source>
        <dbReference type="Proteomes" id="UP000051952"/>
    </source>
</evidence>
<organism evidence="1 2">
    <name type="scientific">Bodo saltans</name>
    <name type="common">Flagellated protozoan</name>
    <dbReference type="NCBI Taxonomy" id="75058"/>
    <lineage>
        <taxon>Eukaryota</taxon>
        <taxon>Discoba</taxon>
        <taxon>Euglenozoa</taxon>
        <taxon>Kinetoplastea</taxon>
        <taxon>Metakinetoplastina</taxon>
        <taxon>Eubodonida</taxon>
        <taxon>Bodonidae</taxon>
        <taxon>Bodo</taxon>
    </lineage>
</organism>
<dbReference type="EMBL" id="CYKH01000523">
    <property type="protein sequence ID" value="CUG04635.1"/>
    <property type="molecule type" value="Genomic_DNA"/>
</dbReference>
<proteinExistence type="predicted"/>
<sequence length="88" mass="9445">TIVSASMCGCQYRKKKLSALQASQREVVDDRCADSSMSCMSTLDAKEELSFPAMYDGQFWDVSGAAVGTALVKGDSDILRVGDEGSMH</sequence>
<keyword evidence="2" id="KW-1185">Reference proteome</keyword>
<reference evidence="2" key="1">
    <citation type="submission" date="2015-09" db="EMBL/GenBank/DDBJ databases">
        <authorList>
            <consortium name="Pathogen Informatics"/>
        </authorList>
    </citation>
    <scope>NUCLEOTIDE SEQUENCE [LARGE SCALE GENOMIC DNA]</scope>
    <source>
        <strain evidence="2">Lake Konstanz</strain>
    </source>
</reference>
<dbReference type="Proteomes" id="UP000051952">
    <property type="component" value="Unassembled WGS sequence"/>
</dbReference>
<gene>
    <name evidence="1" type="ORF">BSAL_70620</name>
</gene>
<protein>
    <submittedName>
        <fullName evidence="1">Uncharacterized protein</fullName>
    </submittedName>
</protein>
<name>A0A0S4IW00_BODSA</name>
<feature type="non-terminal residue" evidence="1">
    <location>
        <position position="1"/>
    </location>
</feature>